<dbReference type="OrthoDB" id="9841191at2"/>
<keyword evidence="3" id="KW-1185">Reference proteome</keyword>
<feature type="region of interest" description="Disordered" evidence="1">
    <location>
        <begin position="1"/>
        <end position="27"/>
    </location>
</feature>
<dbReference type="RefSeq" id="WP_062613105.1">
    <property type="nucleotide sequence ID" value="NZ_FCOX02000199.1"/>
</dbReference>
<evidence type="ECO:0000313" key="3">
    <source>
        <dbReference type="Proteomes" id="UP000071859"/>
    </source>
</evidence>
<organism evidence="2 3">
    <name type="scientific">Caballeronia calidae</name>
    <dbReference type="NCBI Taxonomy" id="1777139"/>
    <lineage>
        <taxon>Bacteria</taxon>
        <taxon>Pseudomonadati</taxon>
        <taxon>Pseudomonadota</taxon>
        <taxon>Betaproteobacteria</taxon>
        <taxon>Burkholderiales</taxon>
        <taxon>Burkholderiaceae</taxon>
        <taxon>Caballeronia</taxon>
    </lineage>
</organism>
<dbReference type="EMBL" id="FCOX02000199">
    <property type="protein sequence ID" value="SAL07298.1"/>
    <property type="molecule type" value="Genomic_DNA"/>
</dbReference>
<comment type="caution">
    <text evidence="2">The sequence shown here is derived from an EMBL/GenBank/DDBJ whole genome shotgun (WGS) entry which is preliminary data.</text>
</comment>
<accession>A0A158EKA7</accession>
<sequence>MQELEKSSGDDAVAMATPPRRQRNRRVRPWQEVVSEYQASGLAIEAYCERSGISRASMTRYLVLARQAGRSSGMEQAMNATGAVAQAMSGFVRVGIVDRAVNATCNGTACDVPELLLGDGVRLRLPAYALEPVLQAMIARIGGGAQ</sequence>
<protein>
    <submittedName>
        <fullName evidence="2">Uncharacterized protein</fullName>
    </submittedName>
</protein>
<reference evidence="2" key="1">
    <citation type="submission" date="2016-01" db="EMBL/GenBank/DDBJ databases">
        <authorList>
            <person name="Peeters C."/>
        </authorList>
    </citation>
    <scope>NUCLEOTIDE SEQUENCE</scope>
    <source>
        <strain evidence="2">LMG 29321</strain>
    </source>
</reference>
<proteinExistence type="predicted"/>
<dbReference type="NCBIfam" id="NF047593">
    <property type="entry name" value="IS66_ISAeme5_TnpA"/>
    <property type="match status" value="1"/>
</dbReference>
<dbReference type="Proteomes" id="UP000071859">
    <property type="component" value="Unassembled WGS sequence"/>
</dbReference>
<name>A0A158EKA7_9BURK</name>
<dbReference type="AlphaFoldDB" id="A0A158EKA7"/>
<gene>
    <name evidence="2" type="ORF">AWB78_08522</name>
</gene>
<evidence type="ECO:0000256" key="1">
    <source>
        <dbReference type="SAM" id="MobiDB-lite"/>
    </source>
</evidence>
<evidence type="ECO:0000313" key="2">
    <source>
        <dbReference type="EMBL" id="SAL07298.1"/>
    </source>
</evidence>